<keyword evidence="1" id="KW-0472">Membrane</keyword>
<comment type="caution">
    <text evidence="3">The sequence shown here is derived from an EMBL/GenBank/DDBJ whole genome shotgun (WGS) entry which is preliminary data.</text>
</comment>
<dbReference type="Proteomes" id="UP000663881">
    <property type="component" value="Unassembled WGS sequence"/>
</dbReference>
<evidence type="ECO:0000313" key="3">
    <source>
        <dbReference type="EMBL" id="CAF3870343.1"/>
    </source>
</evidence>
<name>A0A819FR84_9BILA</name>
<evidence type="ECO:0000256" key="1">
    <source>
        <dbReference type="SAM" id="Phobius"/>
    </source>
</evidence>
<organism evidence="3 4">
    <name type="scientific">Adineta steineri</name>
    <dbReference type="NCBI Taxonomy" id="433720"/>
    <lineage>
        <taxon>Eukaryota</taxon>
        <taxon>Metazoa</taxon>
        <taxon>Spiralia</taxon>
        <taxon>Gnathifera</taxon>
        <taxon>Rotifera</taxon>
        <taxon>Eurotatoria</taxon>
        <taxon>Bdelloidea</taxon>
        <taxon>Adinetida</taxon>
        <taxon>Adinetidae</taxon>
        <taxon>Adineta</taxon>
    </lineage>
</organism>
<evidence type="ECO:0000313" key="4">
    <source>
        <dbReference type="Proteomes" id="UP000663881"/>
    </source>
</evidence>
<accession>A0A819FR84</accession>
<sequence length="211" mass="22880">MSRPIQVRCHPSKSDIQPIPIIHPKISSLQVNATNVYKPSANKKTELVPSTTQPTGARPNRMTFKDEYHQNLNRNRKKHYCNRICHRHTLVCLFLSLLVLLLLGTGIATVLITLNTKTTTTTVTLTTVTSTTATTTTTTTTTTSVPPCSCSNCYVVNSTCCYAGICDATGSSCYYATNIGGSVAGTVRQYDYFCYYAAFYGVSGCNACASG</sequence>
<reference evidence="3" key="1">
    <citation type="submission" date="2021-02" db="EMBL/GenBank/DDBJ databases">
        <authorList>
            <person name="Nowell W R."/>
        </authorList>
    </citation>
    <scope>NUCLEOTIDE SEQUENCE</scope>
</reference>
<dbReference type="EMBL" id="CAJNON010000865">
    <property type="protein sequence ID" value="CAF1394724.1"/>
    <property type="molecule type" value="Genomic_DNA"/>
</dbReference>
<feature type="transmembrane region" description="Helical" evidence="1">
    <location>
        <begin position="90"/>
        <end position="114"/>
    </location>
</feature>
<dbReference type="Proteomes" id="UP000663891">
    <property type="component" value="Unassembled WGS sequence"/>
</dbReference>
<protein>
    <submittedName>
        <fullName evidence="3">Uncharacterized protein</fullName>
    </submittedName>
</protein>
<dbReference type="OrthoDB" id="10357802at2759"/>
<dbReference type="AlphaFoldDB" id="A0A819FR84"/>
<evidence type="ECO:0000313" key="2">
    <source>
        <dbReference type="EMBL" id="CAF1394724.1"/>
    </source>
</evidence>
<dbReference type="EMBL" id="CAJOAY010001650">
    <property type="protein sequence ID" value="CAF3870343.1"/>
    <property type="molecule type" value="Genomic_DNA"/>
</dbReference>
<keyword evidence="1" id="KW-1133">Transmembrane helix</keyword>
<gene>
    <name evidence="3" type="ORF">OKA104_LOCUS22560</name>
    <name evidence="2" type="ORF">VCS650_LOCUS36147</name>
</gene>
<proteinExistence type="predicted"/>
<keyword evidence="1" id="KW-0812">Transmembrane</keyword>